<dbReference type="Proteomes" id="UP001161438">
    <property type="component" value="Chromosome 10"/>
</dbReference>
<protein>
    <submittedName>
        <fullName evidence="1">Uncharacterized protein</fullName>
    </submittedName>
</protein>
<organism evidence="1 2">
    <name type="scientific">Saccharomyces mikatae IFO 1815</name>
    <dbReference type="NCBI Taxonomy" id="226126"/>
    <lineage>
        <taxon>Eukaryota</taxon>
        <taxon>Fungi</taxon>
        <taxon>Dikarya</taxon>
        <taxon>Ascomycota</taxon>
        <taxon>Saccharomycotina</taxon>
        <taxon>Saccharomycetes</taxon>
        <taxon>Saccharomycetales</taxon>
        <taxon>Saccharomycetaceae</taxon>
        <taxon>Saccharomyces</taxon>
    </lineage>
</organism>
<gene>
    <name evidence="1" type="primary">SMKI10G2990</name>
    <name evidence="1" type="ORF">SMKI_10G2990</name>
</gene>
<proteinExistence type="predicted"/>
<reference evidence="1" key="1">
    <citation type="submission" date="2022-10" db="EMBL/GenBank/DDBJ databases">
        <authorList>
            <person name="Byrne P K."/>
        </authorList>
    </citation>
    <scope>NUCLEOTIDE SEQUENCE</scope>
    <source>
        <strain evidence="1">IFO1815</strain>
    </source>
</reference>
<keyword evidence="2" id="KW-1185">Reference proteome</keyword>
<evidence type="ECO:0000313" key="1">
    <source>
        <dbReference type="EMBL" id="CAI4034506.1"/>
    </source>
</evidence>
<accession>A0AA35IPI0</accession>
<dbReference type="EMBL" id="OX365766">
    <property type="protein sequence ID" value="CAI4034506.1"/>
    <property type="molecule type" value="Genomic_DNA"/>
</dbReference>
<dbReference type="RefSeq" id="XP_056077627.1">
    <property type="nucleotide sequence ID" value="XM_056223628.1"/>
</dbReference>
<name>A0AA35IPI0_SACMI</name>
<evidence type="ECO:0000313" key="2">
    <source>
        <dbReference type="Proteomes" id="UP001161438"/>
    </source>
</evidence>
<dbReference type="GeneID" id="80919323"/>
<sequence>MSCSLSVSTILSPADASMVAALLNFTESNTYIHYSTCWGTSGYTRNILL</sequence>
<dbReference type="AlphaFoldDB" id="A0AA35IPI0"/>